<evidence type="ECO:0000313" key="2">
    <source>
        <dbReference type="EMBL" id="ORZ37328.1"/>
    </source>
</evidence>
<feature type="compositionally biased region" description="Low complexity" evidence="1">
    <location>
        <begin position="140"/>
        <end position="151"/>
    </location>
</feature>
<feature type="non-terminal residue" evidence="2">
    <location>
        <position position="1"/>
    </location>
</feature>
<protein>
    <submittedName>
        <fullName evidence="2">Uncharacterized protein</fullName>
    </submittedName>
</protein>
<name>A0A1Y2HRW1_9FUNG</name>
<sequence length="185" mass="20194">LQQLQLEPQRTISINTRPTVHTYLPDTSFGKGAWLLDLSRVPQWMAPHLPKQYVLPTHFSRNQAPLSPKGNRIMSPGLPSPKMPLSSSPTTHISTPLSPSVRAVSPKSPTMQFGDDAFLWNGWSQWSGKPLWTNHDAEQSHSPLPSSKPLSRVPTTLGASAQSAAGQKSQQQSKASLKRPGVGHV</sequence>
<dbReference type="Proteomes" id="UP000193411">
    <property type="component" value="Unassembled WGS sequence"/>
</dbReference>
<evidence type="ECO:0000313" key="3">
    <source>
        <dbReference type="Proteomes" id="UP000193411"/>
    </source>
</evidence>
<gene>
    <name evidence="2" type="ORF">BCR44DRAFT_57142</name>
</gene>
<dbReference type="AlphaFoldDB" id="A0A1Y2HRW1"/>
<evidence type="ECO:0000256" key="1">
    <source>
        <dbReference type="SAM" id="MobiDB-lite"/>
    </source>
</evidence>
<organism evidence="2 3">
    <name type="scientific">Catenaria anguillulae PL171</name>
    <dbReference type="NCBI Taxonomy" id="765915"/>
    <lineage>
        <taxon>Eukaryota</taxon>
        <taxon>Fungi</taxon>
        <taxon>Fungi incertae sedis</taxon>
        <taxon>Blastocladiomycota</taxon>
        <taxon>Blastocladiomycetes</taxon>
        <taxon>Blastocladiales</taxon>
        <taxon>Catenariaceae</taxon>
        <taxon>Catenaria</taxon>
    </lineage>
</organism>
<feature type="compositionally biased region" description="Low complexity" evidence="1">
    <location>
        <begin position="158"/>
        <end position="175"/>
    </location>
</feature>
<feature type="region of interest" description="Disordered" evidence="1">
    <location>
        <begin position="73"/>
        <end position="108"/>
    </location>
</feature>
<keyword evidence="3" id="KW-1185">Reference proteome</keyword>
<comment type="caution">
    <text evidence="2">The sequence shown here is derived from an EMBL/GenBank/DDBJ whole genome shotgun (WGS) entry which is preliminary data.</text>
</comment>
<reference evidence="2 3" key="1">
    <citation type="submission" date="2016-07" db="EMBL/GenBank/DDBJ databases">
        <title>Pervasive Adenine N6-methylation of Active Genes in Fungi.</title>
        <authorList>
            <consortium name="DOE Joint Genome Institute"/>
            <person name="Mondo S.J."/>
            <person name="Dannebaum R.O."/>
            <person name="Kuo R.C."/>
            <person name="Labutti K."/>
            <person name="Haridas S."/>
            <person name="Kuo A."/>
            <person name="Salamov A."/>
            <person name="Ahrendt S.R."/>
            <person name="Lipzen A."/>
            <person name="Sullivan W."/>
            <person name="Andreopoulos W.B."/>
            <person name="Clum A."/>
            <person name="Lindquist E."/>
            <person name="Daum C."/>
            <person name="Ramamoorthy G.K."/>
            <person name="Gryganskyi A."/>
            <person name="Culley D."/>
            <person name="Magnuson J.K."/>
            <person name="James T.Y."/>
            <person name="O'Malley M.A."/>
            <person name="Stajich J.E."/>
            <person name="Spatafora J.W."/>
            <person name="Visel A."/>
            <person name="Grigoriev I.V."/>
        </authorList>
    </citation>
    <scope>NUCLEOTIDE SEQUENCE [LARGE SCALE GENOMIC DNA]</scope>
    <source>
        <strain evidence="2 3">PL171</strain>
    </source>
</reference>
<dbReference type="EMBL" id="MCFL01000013">
    <property type="protein sequence ID" value="ORZ37328.1"/>
    <property type="molecule type" value="Genomic_DNA"/>
</dbReference>
<accession>A0A1Y2HRW1</accession>
<feature type="region of interest" description="Disordered" evidence="1">
    <location>
        <begin position="131"/>
        <end position="185"/>
    </location>
</feature>
<proteinExistence type="predicted"/>